<organism evidence="2">
    <name type="scientific">Tanacetum cinerariifolium</name>
    <name type="common">Dalmatian daisy</name>
    <name type="synonym">Chrysanthemum cinerariifolium</name>
    <dbReference type="NCBI Taxonomy" id="118510"/>
    <lineage>
        <taxon>Eukaryota</taxon>
        <taxon>Viridiplantae</taxon>
        <taxon>Streptophyta</taxon>
        <taxon>Embryophyta</taxon>
        <taxon>Tracheophyta</taxon>
        <taxon>Spermatophyta</taxon>
        <taxon>Magnoliopsida</taxon>
        <taxon>eudicotyledons</taxon>
        <taxon>Gunneridae</taxon>
        <taxon>Pentapetalae</taxon>
        <taxon>asterids</taxon>
        <taxon>campanulids</taxon>
        <taxon>Asterales</taxon>
        <taxon>Asteraceae</taxon>
        <taxon>Asteroideae</taxon>
        <taxon>Anthemideae</taxon>
        <taxon>Anthemidinae</taxon>
        <taxon>Tanacetum</taxon>
    </lineage>
</organism>
<reference evidence="2" key="1">
    <citation type="journal article" date="2019" name="Sci. Rep.">
        <title>Draft genome of Tanacetum cinerariifolium, the natural source of mosquito coil.</title>
        <authorList>
            <person name="Yamashiro T."/>
            <person name="Shiraishi A."/>
            <person name="Satake H."/>
            <person name="Nakayama K."/>
        </authorList>
    </citation>
    <scope>NUCLEOTIDE SEQUENCE</scope>
</reference>
<name>A0A699I7Q5_TANCI</name>
<protein>
    <submittedName>
        <fullName evidence="2">Reverse transcriptase</fullName>
    </submittedName>
</protein>
<feature type="domain" description="Tf2-1-like SH3-like" evidence="1">
    <location>
        <begin position="256"/>
        <end position="285"/>
    </location>
</feature>
<dbReference type="InterPro" id="IPR056924">
    <property type="entry name" value="SH3_Tf2-1"/>
</dbReference>
<dbReference type="InterPro" id="IPR043128">
    <property type="entry name" value="Rev_trsase/Diguanyl_cyclase"/>
</dbReference>
<dbReference type="EMBL" id="BKCJ010263712">
    <property type="protein sequence ID" value="GEZ30878.1"/>
    <property type="molecule type" value="Genomic_DNA"/>
</dbReference>
<dbReference type="Pfam" id="PF24626">
    <property type="entry name" value="SH3_Tf2-1"/>
    <property type="match status" value="1"/>
</dbReference>
<dbReference type="SUPFAM" id="SSF56672">
    <property type="entry name" value="DNA/RNA polymerases"/>
    <property type="match status" value="1"/>
</dbReference>
<keyword evidence="2" id="KW-0695">RNA-directed DNA polymerase</keyword>
<dbReference type="GO" id="GO:0003964">
    <property type="term" value="F:RNA-directed DNA polymerase activity"/>
    <property type="evidence" value="ECO:0007669"/>
    <property type="project" value="UniProtKB-KW"/>
</dbReference>
<gene>
    <name evidence="2" type="ORF">Tci_502851</name>
</gene>
<dbReference type="Gene3D" id="3.30.70.270">
    <property type="match status" value="2"/>
</dbReference>
<dbReference type="InterPro" id="IPR016197">
    <property type="entry name" value="Chromo-like_dom_sf"/>
</dbReference>
<evidence type="ECO:0000259" key="1">
    <source>
        <dbReference type="Pfam" id="PF24626"/>
    </source>
</evidence>
<dbReference type="CDD" id="cd01647">
    <property type="entry name" value="RT_LTR"/>
    <property type="match status" value="1"/>
</dbReference>
<comment type="caution">
    <text evidence="2">The sequence shown here is derived from an EMBL/GenBank/DDBJ whole genome shotgun (WGS) entry which is preliminary data.</text>
</comment>
<keyword evidence="2" id="KW-0548">Nucleotidyltransferase</keyword>
<dbReference type="SUPFAM" id="SSF54160">
    <property type="entry name" value="Chromo domain-like"/>
    <property type="match status" value="1"/>
</dbReference>
<proteinExistence type="predicted"/>
<dbReference type="PANTHER" id="PTHR24559:SF450">
    <property type="entry name" value="RNA-DIRECTED DNA POLYMERASE HOMOLOG"/>
    <property type="match status" value="1"/>
</dbReference>
<dbReference type="InterPro" id="IPR043502">
    <property type="entry name" value="DNA/RNA_pol_sf"/>
</dbReference>
<dbReference type="AlphaFoldDB" id="A0A699I7Q5"/>
<sequence>MDFKYNNKRVLLRGAHKSNLDWLKTKALSKTPLAEGAQPVNKRPYIHPPTQKNTIEGMVAELLQAGVIKKSNNHFSSIVMVKKKDNSWIMCVDYRQLNKQNIKDKLPNHIIEELIDELHGSQLFTKLDLRSGYHQIRMNEIILDIMRHHKLYAKRSKCVFGTDKIEYLGHVIFAKGVATDPSKVEAMSQWPVSTNIKTLRGFLEFKGGDSRVESVDRTLTSREEVIEVCKFQLKMANNRMKSQADKYKTDRKYDARVGQVAYKLKLPDSSQIHNVFHISQLKKYRGEVSQSRDLLICDEQGVMKVEPVAILDRRLAKRGNVAAVFVLVQLENRSKVDATWEPTEQIQKNFP</sequence>
<dbReference type="Gene3D" id="3.10.10.10">
    <property type="entry name" value="HIV Type 1 Reverse Transcriptase, subunit A, domain 1"/>
    <property type="match status" value="1"/>
</dbReference>
<evidence type="ECO:0000313" key="2">
    <source>
        <dbReference type="EMBL" id="GEZ30878.1"/>
    </source>
</evidence>
<keyword evidence="2" id="KW-0808">Transferase</keyword>
<dbReference type="InterPro" id="IPR053134">
    <property type="entry name" value="RNA-dir_DNA_polymerase"/>
</dbReference>
<dbReference type="PANTHER" id="PTHR24559">
    <property type="entry name" value="TRANSPOSON TY3-I GAG-POL POLYPROTEIN"/>
    <property type="match status" value="1"/>
</dbReference>
<accession>A0A699I7Q5</accession>